<dbReference type="SMART" id="SM00091">
    <property type="entry name" value="PAS"/>
    <property type="match status" value="4"/>
</dbReference>
<evidence type="ECO:0000259" key="11">
    <source>
        <dbReference type="PROSITE" id="PS50109"/>
    </source>
</evidence>
<dbReference type="PROSITE" id="PS50112">
    <property type="entry name" value="PAS"/>
    <property type="match status" value="4"/>
</dbReference>
<feature type="domain" description="PAC" evidence="14">
    <location>
        <begin position="514"/>
        <end position="563"/>
    </location>
</feature>
<dbReference type="InterPro" id="IPR003661">
    <property type="entry name" value="HisK_dim/P_dom"/>
</dbReference>
<evidence type="ECO:0000256" key="4">
    <source>
        <dbReference type="ARBA" id="ARBA00022679"/>
    </source>
</evidence>
<dbReference type="FunFam" id="3.30.565.10:FF:000010">
    <property type="entry name" value="Sensor histidine kinase RcsC"/>
    <property type="match status" value="1"/>
</dbReference>
<dbReference type="GO" id="GO:0005524">
    <property type="term" value="F:ATP binding"/>
    <property type="evidence" value="ECO:0007669"/>
    <property type="project" value="UniProtKB-KW"/>
</dbReference>
<accession>A0A0W8G5R8</accession>
<dbReference type="SMART" id="SM00387">
    <property type="entry name" value="HATPase_c"/>
    <property type="match status" value="1"/>
</dbReference>
<feature type="domain" description="PAS" evidence="13">
    <location>
        <begin position="442"/>
        <end position="512"/>
    </location>
</feature>
<feature type="region of interest" description="Disordered" evidence="10">
    <location>
        <begin position="1"/>
        <end position="25"/>
    </location>
</feature>
<evidence type="ECO:0000256" key="9">
    <source>
        <dbReference type="SAM" id="Coils"/>
    </source>
</evidence>
<feature type="coiled-coil region" evidence="9">
    <location>
        <begin position="861"/>
        <end position="891"/>
    </location>
</feature>
<dbReference type="Gene3D" id="1.10.287.130">
    <property type="match status" value="1"/>
</dbReference>
<feature type="domain" description="PAS" evidence="13">
    <location>
        <begin position="750"/>
        <end position="805"/>
    </location>
</feature>
<dbReference type="SUPFAM" id="SSF47384">
    <property type="entry name" value="Homodimeric domain of signal transducing histidine kinase"/>
    <property type="match status" value="1"/>
</dbReference>
<dbReference type="CDD" id="cd00130">
    <property type="entry name" value="PAS"/>
    <property type="match status" value="4"/>
</dbReference>
<keyword evidence="4" id="KW-0808">Transferase</keyword>
<dbReference type="InterPro" id="IPR036890">
    <property type="entry name" value="HATPase_C_sf"/>
</dbReference>
<dbReference type="CDD" id="cd16922">
    <property type="entry name" value="HATPase_EvgS-ArcB-TorS-like"/>
    <property type="match status" value="1"/>
</dbReference>
<dbReference type="CDD" id="cd17546">
    <property type="entry name" value="REC_hyHK_CKI1_RcsC-like"/>
    <property type="match status" value="1"/>
</dbReference>
<reference evidence="15" key="1">
    <citation type="journal article" date="2015" name="Proc. Natl. Acad. Sci. U.S.A.">
        <title>Networks of energetic and metabolic interactions define dynamics in microbial communities.</title>
        <authorList>
            <person name="Embree M."/>
            <person name="Liu J.K."/>
            <person name="Al-Bassam M.M."/>
            <person name="Zengler K."/>
        </authorList>
    </citation>
    <scope>NUCLEOTIDE SEQUENCE</scope>
</reference>
<feature type="domain" description="PAS" evidence="13">
    <location>
        <begin position="25"/>
        <end position="55"/>
    </location>
</feature>
<dbReference type="InterPro" id="IPR005467">
    <property type="entry name" value="His_kinase_dom"/>
</dbReference>
<dbReference type="Gene3D" id="3.30.450.20">
    <property type="entry name" value="PAS domain"/>
    <property type="match status" value="4"/>
</dbReference>
<feature type="domain" description="PAC" evidence="14">
    <location>
        <begin position="93"/>
        <end position="145"/>
    </location>
</feature>
<comment type="caution">
    <text evidence="15">The sequence shown here is derived from an EMBL/GenBank/DDBJ whole genome shotgun (WGS) entry which is preliminary data.</text>
</comment>
<evidence type="ECO:0000256" key="1">
    <source>
        <dbReference type="ARBA" id="ARBA00000085"/>
    </source>
</evidence>
<name>A0A0W8G5R8_9ZZZZ</name>
<dbReference type="Pfam" id="PF08447">
    <property type="entry name" value="PAS_3"/>
    <property type="match status" value="1"/>
</dbReference>
<evidence type="ECO:0000256" key="6">
    <source>
        <dbReference type="ARBA" id="ARBA00022777"/>
    </source>
</evidence>
<dbReference type="Pfam" id="PF01590">
    <property type="entry name" value="GAF"/>
    <property type="match status" value="1"/>
</dbReference>
<dbReference type="FunFam" id="1.10.287.130:FF:000002">
    <property type="entry name" value="Two-component osmosensing histidine kinase"/>
    <property type="match status" value="1"/>
</dbReference>
<dbReference type="EC" id="2.7.13.3" evidence="2"/>
<dbReference type="SUPFAM" id="SSF55874">
    <property type="entry name" value="ATPase domain of HSP90 chaperone/DNA topoisomerase II/histidine kinase"/>
    <property type="match status" value="1"/>
</dbReference>
<feature type="domain" description="Response regulatory" evidence="12">
    <location>
        <begin position="1139"/>
        <end position="1258"/>
    </location>
</feature>
<dbReference type="InterPro" id="IPR011006">
    <property type="entry name" value="CheY-like_superfamily"/>
</dbReference>
<evidence type="ECO:0000259" key="13">
    <source>
        <dbReference type="PROSITE" id="PS50112"/>
    </source>
</evidence>
<evidence type="ECO:0000256" key="5">
    <source>
        <dbReference type="ARBA" id="ARBA00022741"/>
    </source>
</evidence>
<keyword evidence="6" id="KW-0418">Kinase</keyword>
<dbReference type="PRINTS" id="PR00344">
    <property type="entry name" value="BCTRLSENSOR"/>
</dbReference>
<dbReference type="InterPro" id="IPR036097">
    <property type="entry name" value="HisK_dim/P_sf"/>
</dbReference>
<evidence type="ECO:0000256" key="10">
    <source>
        <dbReference type="SAM" id="MobiDB-lite"/>
    </source>
</evidence>
<feature type="domain" description="Histidine kinase" evidence="11">
    <location>
        <begin position="895"/>
        <end position="1116"/>
    </location>
</feature>
<dbReference type="InterPro" id="IPR035965">
    <property type="entry name" value="PAS-like_dom_sf"/>
</dbReference>
<evidence type="ECO:0000256" key="2">
    <source>
        <dbReference type="ARBA" id="ARBA00012438"/>
    </source>
</evidence>
<dbReference type="GO" id="GO:0000155">
    <property type="term" value="F:phosphorelay sensor kinase activity"/>
    <property type="evidence" value="ECO:0007669"/>
    <property type="project" value="InterPro"/>
</dbReference>
<dbReference type="InterPro" id="IPR001610">
    <property type="entry name" value="PAC"/>
</dbReference>
<gene>
    <name evidence="15" type="ORF">ASZ90_001623</name>
</gene>
<dbReference type="Pfam" id="PF13185">
    <property type="entry name" value="GAF_2"/>
    <property type="match status" value="1"/>
</dbReference>
<evidence type="ECO:0000256" key="7">
    <source>
        <dbReference type="ARBA" id="ARBA00022840"/>
    </source>
</evidence>
<proteinExistence type="predicted"/>
<evidence type="ECO:0000256" key="3">
    <source>
        <dbReference type="ARBA" id="ARBA00022553"/>
    </source>
</evidence>
<dbReference type="PROSITE" id="PS50109">
    <property type="entry name" value="HIS_KIN"/>
    <property type="match status" value="1"/>
</dbReference>
<dbReference type="AlphaFoldDB" id="A0A0W8G5R8"/>
<dbReference type="NCBIfam" id="TIGR00229">
    <property type="entry name" value="sensory_box"/>
    <property type="match status" value="4"/>
</dbReference>
<dbReference type="CDD" id="cd00082">
    <property type="entry name" value="HisKA"/>
    <property type="match status" value="1"/>
</dbReference>
<dbReference type="SUPFAM" id="SSF55785">
    <property type="entry name" value="PYP-like sensor domain (PAS domain)"/>
    <property type="match status" value="4"/>
</dbReference>
<feature type="domain" description="PAC" evidence="14">
    <location>
        <begin position="219"/>
        <end position="271"/>
    </location>
</feature>
<keyword evidence="8" id="KW-0902">Two-component regulatory system</keyword>
<dbReference type="Pfam" id="PF13426">
    <property type="entry name" value="PAS_9"/>
    <property type="match status" value="3"/>
</dbReference>
<dbReference type="SMART" id="SM00448">
    <property type="entry name" value="REC"/>
    <property type="match status" value="1"/>
</dbReference>
<evidence type="ECO:0000313" key="15">
    <source>
        <dbReference type="EMBL" id="KUG28504.1"/>
    </source>
</evidence>
<dbReference type="Gene3D" id="3.30.565.10">
    <property type="entry name" value="Histidine kinase-like ATPase, C-terminal domain"/>
    <property type="match status" value="1"/>
</dbReference>
<keyword evidence="5" id="KW-0547">Nucleotide-binding</keyword>
<evidence type="ECO:0000259" key="12">
    <source>
        <dbReference type="PROSITE" id="PS50110"/>
    </source>
</evidence>
<dbReference type="PANTHER" id="PTHR45339:SF6">
    <property type="entry name" value="SENSORY HISTIDINE PROTEIN KINASE"/>
    <property type="match status" value="1"/>
</dbReference>
<dbReference type="Pfam" id="PF02518">
    <property type="entry name" value="HATPase_c"/>
    <property type="match status" value="1"/>
</dbReference>
<sequence length="1265" mass="139008">MPSRPPSPPQGNPPSPEPLPNPHDILEKAPIGIFTSTPDGRFLSANPAMARMYGYDSPHELVTAATDISAQIYGDPTVRAAFLHRLATEDSVLGFESLHKRKDGTTFWTAESVHVVRDTSGGIRYIQGFVADISARKQTEQSMRENEECFRRMFLHAPAPYQSLDEAGNFLDVNQAFLDTLGYSRQEVIGKNFREFLHPDWIGHFTANFPRFKALGEMLDVEIEMRKKDGSTILVVLHGKIQRDDQGRFQRTLCVFQDISERRRVENALYSAAECATILSASPPLDERLAQVVTVLQRITGISRAYIFRNEEDPVAGLCMTQTHEACAGGIEPQLGNPLLCRLPYAEASPSLRAVLALRQAYARTLDDFEGPEREVLESQGIQSLLILPVFAGDVFWGFLGLDDCLKPRRWRRDEISMLEMVANAIGMAASREGYEAAVLEREKYLATILQTTADGFFVIDVSGRILEANEAFAAMSGHGIADLAGMHITDIDVVETPAITEKRIERIMRNGSEFFETRHQRKDRSIYDAELSVTFMDADGGRLVCFCRDITARKAAEEELRRSTSMLEMIRAVQSTFIVSGDLRKTFNGLLEALVALTDSDFGFLDEVLPDATGQSCTRRLALSTLASDPGHGKSPPHLPEDAPASGNPHTLAGLPAATGKAVIVNDVPSGPRPVGLPPGHPPIRTFMGLPLRFGNRLVGVAGVANRAGGYDRKIARFLAPFLSACAGVIHAVRLQEAEREAVMALQESELRFRKLLDDVDMVAVQGYDAGRRVVFWNRASQRVYGYTESEARGRLLEDLIIPEGMREDVVRAVADWVERGVPIPPGALDLKHKDGGMVPVYSSHVMQKTLSGRKEMYCIDVEMTEIREAQRQLVKAKEAAEEASEAKSRFLANMSHEIRTPLNGIMGMMQLLESTSLDSEQEEYIASAMQSCRRLTELVGDILDLSRIEAGRLEIKNEAFDLRAAARSVEELFRLPARHKKLGLRVRIDPAIPDGLMGDSPRLQQILNNLVGNAIKFSASGEIVIEACPLPSPPGTIRILFSVTDSGIGIAADMIERLFAPFTQADERYTRKYQGAGLGLSICKQLVELMGGSIAVETTLGAGSTFYFSIPFRLAPGLPGPVPGPRPSIGAHRNTCRILLAEDDKVNRMAIARTLEKEGHAVCGVENGQQAVQALAKKDFDMILMDVQMPVMDGVTATRHIRRGDAGRDKAGIPIIALTAYAMDGDRERFLAAGMDDYVAKPMDRKTLNLVIGKALSGLGGDS</sequence>
<dbReference type="EMBL" id="LNQE01000214">
    <property type="protein sequence ID" value="KUG28504.1"/>
    <property type="molecule type" value="Genomic_DNA"/>
</dbReference>
<comment type="catalytic activity">
    <reaction evidence="1">
        <text>ATP + protein L-histidine = ADP + protein N-phospho-L-histidine.</text>
        <dbReference type="EC" id="2.7.13.3"/>
    </reaction>
</comment>
<dbReference type="SMART" id="SM00388">
    <property type="entry name" value="HisKA"/>
    <property type="match status" value="1"/>
</dbReference>
<dbReference type="InterPro" id="IPR003594">
    <property type="entry name" value="HATPase_dom"/>
</dbReference>
<evidence type="ECO:0000256" key="8">
    <source>
        <dbReference type="ARBA" id="ARBA00023012"/>
    </source>
</evidence>
<dbReference type="InterPro" id="IPR001789">
    <property type="entry name" value="Sig_transdc_resp-reg_receiver"/>
</dbReference>
<dbReference type="Pfam" id="PF00512">
    <property type="entry name" value="HisKA"/>
    <property type="match status" value="1"/>
</dbReference>
<organism evidence="15">
    <name type="scientific">hydrocarbon metagenome</name>
    <dbReference type="NCBI Taxonomy" id="938273"/>
    <lineage>
        <taxon>unclassified sequences</taxon>
        <taxon>metagenomes</taxon>
        <taxon>ecological metagenomes</taxon>
    </lineage>
</organism>
<dbReference type="SMART" id="SM00086">
    <property type="entry name" value="PAC"/>
    <property type="match status" value="3"/>
</dbReference>
<dbReference type="InterPro" id="IPR004358">
    <property type="entry name" value="Sig_transdc_His_kin-like_C"/>
</dbReference>
<dbReference type="Pfam" id="PF00072">
    <property type="entry name" value="Response_reg"/>
    <property type="match status" value="1"/>
</dbReference>
<keyword evidence="9" id="KW-0175">Coiled coil</keyword>
<dbReference type="InterPro" id="IPR000700">
    <property type="entry name" value="PAS-assoc_C"/>
</dbReference>
<dbReference type="PANTHER" id="PTHR45339">
    <property type="entry name" value="HYBRID SIGNAL TRANSDUCTION HISTIDINE KINASE J"/>
    <property type="match status" value="1"/>
</dbReference>
<protein>
    <recommendedName>
        <fullName evidence="2">histidine kinase</fullName>
        <ecNumber evidence="2">2.7.13.3</ecNumber>
    </recommendedName>
</protein>
<dbReference type="InterPro" id="IPR003018">
    <property type="entry name" value="GAF"/>
</dbReference>
<feature type="domain" description="PAS" evidence="13">
    <location>
        <begin position="146"/>
        <end position="200"/>
    </location>
</feature>
<dbReference type="SUPFAM" id="SSF52172">
    <property type="entry name" value="CheY-like"/>
    <property type="match status" value="1"/>
</dbReference>
<feature type="region of interest" description="Disordered" evidence="10">
    <location>
        <begin position="627"/>
        <end position="653"/>
    </location>
</feature>
<dbReference type="PROSITE" id="PS50113">
    <property type="entry name" value="PAC"/>
    <property type="match status" value="3"/>
</dbReference>
<feature type="compositionally biased region" description="Pro residues" evidence="10">
    <location>
        <begin position="1"/>
        <end position="21"/>
    </location>
</feature>
<dbReference type="PROSITE" id="PS50110">
    <property type="entry name" value="RESPONSE_REGULATORY"/>
    <property type="match status" value="1"/>
</dbReference>
<dbReference type="Gene3D" id="3.40.50.2300">
    <property type="match status" value="1"/>
</dbReference>
<dbReference type="SMART" id="SM00065">
    <property type="entry name" value="GAF"/>
    <property type="match status" value="2"/>
</dbReference>
<evidence type="ECO:0000259" key="14">
    <source>
        <dbReference type="PROSITE" id="PS50113"/>
    </source>
</evidence>
<keyword evidence="3" id="KW-0597">Phosphoprotein</keyword>
<dbReference type="SUPFAM" id="SSF55781">
    <property type="entry name" value="GAF domain-like"/>
    <property type="match status" value="2"/>
</dbReference>
<dbReference type="Gene3D" id="3.30.450.40">
    <property type="match status" value="2"/>
</dbReference>
<keyword evidence="7" id="KW-0067">ATP-binding</keyword>
<dbReference type="InterPro" id="IPR000014">
    <property type="entry name" value="PAS"/>
</dbReference>
<dbReference type="InterPro" id="IPR013655">
    <property type="entry name" value="PAS_fold_3"/>
</dbReference>
<dbReference type="InterPro" id="IPR029016">
    <property type="entry name" value="GAF-like_dom_sf"/>
</dbReference>